<evidence type="ECO:0000259" key="2">
    <source>
        <dbReference type="SMART" id="SM00360"/>
    </source>
</evidence>
<dbReference type="SUPFAM" id="SSF54928">
    <property type="entry name" value="RNA-binding domain, RBD"/>
    <property type="match status" value="1"/>
</dbReference>
<reference evidence="3 4" key="1">
    <citation type="journal article" date="2019" name="Plant Biotechnol. J.">
        <title>The red bayberry genome and genetic basis of sex determination.</title>
        <authorList>
            <person name="Jia H.M."/>
            <person name="Jia H.J."/>
            <person name="Cai Q.L."/>
            <person name="Wang Y."/>
            <person name="Zhao H.B."/>
            <person name="Yang W.F."/>
            <person name="Wang G.Y."/>
            <person name="Li Y.H."/>
            <person name="Zhan D.L."/>
            <person name="Shen Y.T."/>
            <person name="Niu Q.F."/>
            <person name="Chang L."/>
            <person name="Qiu J."/>
            <person name="Zhao L."/>
            <person name="Xie H.B."/>
            <person name="Fu W.Y."/>
            <person name="Jin J."/>
            <person name="Li X.W."/>
            <person name="Jiao Y."/>
            <person name="Zhou C.C."/>
            <person name="Tu T."/>
            <person name="Chai C.Y."/>
            <person name="Gao J.L."/>
            <person name="Fan L.J."/>
            <person name="van de Weg E."/>
            <person name="Wang J.Y."/>
            <person name="Gao Z.S."/>
        </authorList>
    </citation>
    <scope>NUCLEOTIDE SEQUENCE [LARGE SCALE GENOMIC DNA]</scope>
    <source>
        <tissue evidence="3">Leaves</tissue>
    </source>
</reference>
<name>A0A6A1UUG4_9ROSI</name>
<dbReference type="GO" id="GO:0003723">
    <property type="term" value="F:RNA binding"/>
    <property type="evidence" value="ECO:0007669"/>
    <property type="project" value="InterPro"/>
</dbReference>
<dbReference type="Pfam" id="PF07744">
    <property type="entry name" value="SPOC"/>
    <property type="match status" value="1"/>
</dbReference>
<dbReference type="Gene3D" id="3.30.70.330">
    <property type="match status" value="1"/>
</dbReference>
<evidence type="ECO:0000313" key="3">
    <source>
        <dbReference type="EMBL" id="KAB1204035.1"/>
    </source>
</evidence>
<evidence type="ECO:0000313" key="4">
    <source>
        <dbReference type="Proteomes" id="UP000516437"/>
    </source>
</evidence>
<feature type="region of interest" description="Disordered" evidence="1">
    <location>
        <begin position="1"/>
        <end position="52"/>
    </location>
</feature>
<feature type="region of interest" description="Disordered" evidence="1">
    <location>
        <begin position="1090"/>
        <end position="1148"/>
    </location>
</feature>
<comment type="caution">
    <text evidence="3">The sequence shown here is derived from an EMBL/GenBank/DDBJ whole genome shotgun (WGS) entry which is preliminary data.</text>
</comment>
<dbReference type="CDD" id="cd00590">
    <property type="entry name" value="RRM_SF"/>
    <property type="match status" value="1"/>
</dbReference>
<feature type="domain" description="RRM" evidence="2">
    <location>
        <begin position="556"/>
        <end position="619"/>
    </location>
</feature>
<proteinExistence type="predicted"/>
<keyword evidence="4" id="KW-1185">Reference proteome</keyword>
<feature type="compositionally biased region" description="Polar residues" evidence="1">
    <location>
        <begin position="741"/>
        <end position="752"/>
    </location>
</feature>
<dbReference type="InterPro" id="IPR052586">
    <property type="entry name" value="ASCC2"/>
</dbReference>
<feature type="compositionally biased region" description="Pro residues" evidence="1">
    <location>
        <begin position="21"/>
        <end position="32"/>
    </location>
</feature>
<dbReference type="SMART" id="SM00360">
    <property type="entry name" value="RRM"/>
    <property type="match status" value="1"/>
</dbReference>
<protein>
    <recommendedName>
        <fullName evidence="2">RRM domain-containing protein</fullName>
    </recommendedName>
</protein>
<accession>A0A6A1UUG4</accession>
<feature type="region of interest" description="Disordered" evidence="1">
    <location>
        <begin position="741"/>
        <end position="764"/>
    </location>
</feature>
<dbReference type="Proteomes" id="UP000516437">
    <property type="component" value="Chromosome 8"/>
</dbReference>
<dbReference type="InterPro" id="IPR012677">
    <property type="entry name" value="Nucleotide-bd_a/b_plait_sf"/>
</dbReference>
<organism evidence="3 4">
    <name type="scientific">Morella rubra</name>
    <name type="common">Chinese bayberry</name>
    <dbReference type="NCBI Taxonomy" id="262757"/>
    <lineage>
        <taxon>Eukaryota</taxon>
        <taxon>Viridiplantae</taxon>
        <taxon>Streptophyta</taxon>
        <taxon>Embryophyta</taxon>
        <taxon>Tracheophyta</taxon>
        <taxon>Spermatophyta</taxon>
        <taxon>Magnoliopsida</taxon>
        <taxon>eudicotyledons</taxon>
        <taxon>Gunneridae</taxon>
        <taxon>Pentapetalae</taxon>
        <taxon>rosids</taxon>
        <taxon>fabids</taxon>
        <taxon>Fagales</taxon>
        <taxon>Myricaceae</taxon>
        <taxon>Morella</taxon>
    </lineage>
</organism>
<gene>
    <name evidence="3" type="ORF">CJ030_MR8G002840</name>
</gene>
<dbReference type="PANTHER" id="PTHR21494">
    <property type="entry name" value="ACTIVATING SIGNAL COINTEGRATOR 1 COMPLEX SUBUNIT 2 ASC-1 COMPLEX SUBUNIT P100"/>
    <property type="match status" value="1"/>
</dbReference>
<dbReference type="CDD" id="cd21546">
    <property type="entry name" value="SPOC_FPA-like"/>
    <property type="match status" value="1"/>
</dbReference>
<feature type="compositionally biased region" description="Polar residues" evidence="1">
    <location>
        <begin position="414"/>
        <end position="437"/>
    </location>
</feature>
<sequence>MASVEQPPKKRRLYECVAEPPRTPQPEPPPPNTVDQQQSSVAPPPTPPSFSQDEILLRRKNRDEIRSVYECYKRIRFGLSQKDASSKPDIEQSYLSLITASRGCTSVQRIVADLLPRYASYCPTALEAAAKVLINMHNWSLALISRGEHTDGVAFQTAKACIFGLVNICSTASAVAPTSSVIRGICSAVFQNVLPFFVSSFEGKDIFQIVDQEILKMQDSTDIFSELKQKLSDEDVSPLLKLSKLRALSLLQIFFCCPKSLLAASFEHLNSSEAEGVNKEGQYFLRQVTNRLVEDVALVLHKARDASKSCAGSVFGSTGRGSYNEELVSDGNHVSEDASLVPKSCLLAMVLAKDQYLQRWIFSKYKKLNSLSFSSSFSEIAAALEGIIQSFREVISGEDCLVDSDEDVPDPSKHVNQSSVPGISNQLDHPNDLSGTKGSAHDIGGSRSMDFESGVHGDLSHGRFTRDTFSPARKTPLDFRSNSFEGRNNFSHGERNQVSNMDVSLPTMRSSTGGISNALASPKHPLAVPCASTTPQIVCYSDGDPAAMDVVSASRELWVGFSGPDTSEAHLRFQIERFGPVEQFIFFPVKGFALVEYRNIIDAIKAREYMRRNFPWRIKFIDAGLGTRGAMNGVAVGSSPHVYVGSITSQWARDEILHESRKVIYKGPYITEFSSEGALLMEFESPEEAASVMAHLRQYRKERSNYRAPLNVGPANVAVPLMDSARSAPIHVDVRSNNLGNMPSSSIGSPHTRTVPGSPADSCRTRMSRLSSSLSSLRSKYNINQNSSYFDNHISGNSHAAMMREEDKVPSSTLWIYLPNISSPFLMDDDLMAICSLALGNVGSILRLTRANMQTGCGWFVECSSVDAALTVLKNLRGSPGVFFQIEFSQPGKHHPAHFSMKHESSLMEHVSPRIRPDHHANTAQGGFQFQSNRAVPGCIDMPEVGARKVDGYEKNVMPDPSQGGGHGVSGSAEQMWMYKKPELEQYSAPGNVPCIPLATQGPPIPPPQQIQSSPFMRPVYLPQNSSWDPRGLNQHMPLNPVTPVVMPNTFHGNAVAAPFIPASVTPLAQIQGAPMQHFDQMFSLPVVPPPISSLPPPQPEVPPPLPPSPPPLPQSLPPSVPPPPSSPPPPPPPPVAEPSETENSGLSSAYQWQGSLCKSGVHYCTVYSKRLDSDVCKYSNPLSEPAEWPAKLDMTKRTDFQHVKSTFTSTPPHKREVCQLIPASAGDCKGFQDFILYLKQRECAGVIKIPAVNSIWARLLFILPYSQDACSMLSIVRDPSDCLIALVLPKETNLEWG</sequence>
<dbReference type="PANTHER" id="PTHR21494:SF2">
    <property type="entry name" value="NUCLEIC ACID BINDING PROTEIN"/>
    <property type="match status" value="1"/>
</dbReference>
<dbReference type="InterPro" id="IPR012921">
    <property type="entry name" value="SPOC_C"/>
</dbReference>
<dbReference type="OrthoDB" id="5577209at2759"/>
<dbReference type="InterPro" id="IPR035979">
    <property type="entry name" value="RBD_domain_sf"/>
</dbReference>
<feature type="region of interest" description="Disordered" evidence="1">
    <location>
        <begin position="402"/>
        <end position="442"/>
    </location>
</feature>
<feature type="compositionally biased region" description="Pro residues" evidence="1">
    <location>
        <begin position="1090"/>
        <end position="1137"/>
    </location>
</feature>
<feature type="region of interest" description="Disordered" evidence="1">
    <location>
        <begin position="480"/>
        <end position="509"/>
    </location>
</feature>
<dbReference type="InterPro" id="IPR000504">
    <property type="entry name" value="RRM_dom"/>
</dbReference>
<evidence type="ECO:0000256" key="1">
    <source>
        <dbReference type="SAM" id="MobiDB-lite"/>
    </source>
</evidence>
<dbReference type="EMBL" id="RXIC02000026">
    <property type="protein sequence ID" value="KAB1204035.1"/>
    <property type="molecule type" value="Genomic_DNA"/>
</dbReference>
<dbReference type="GO" id="GO:0043130">
    <property type="term" value="F:ubiquitin binding"/>
    <property type="evidence" value="ECO:0007669"/>
    <property type="project" value="TreeGrafter"/>
</dbReference>